<organism evidence="3 4">
    <name type="scientific">Plectosphaerella cucumerina</name>
    <dbReference type="NCBI Taxonomy" id="40658"/>
    <lineage>
        <taxon>Eukaryota</taxon>
        <taxon>Fungi</taxon>
        <taxon>Dikarya</taxon>
        <taxon>Ascomycota</taxon>
        <taxon>Pezizomycotina</taxon>
        <taxon>Sordariomycetes</taxon>
        <taxon>Hypocreomycetidae</taxon>
        <taxon>Glomerellales</taxon>
        <taxon>Plectosphaerellaceae</taxon>
        <taxon>Plectosphaerella</taxon>
    </lineage>
</organism>
<sequence length="196" mass="20828">MHFTTAVAVPIIAALTAMQGTNAPIVGKIAGKTAAAVAGGVAKGAAKHKITSGSVMAVTTIGTFGCTVDSNCGRRPAARDEPSFVQAKRADILTPRQGDRPEPPEGINQHDWDNCLDHFSDVTVEITGPTGDEHDGIEVRPIPSICMPLISWFIGNPTDPDSDIIPVTCDVDCVRYVNANEEEFNWVKEVFEALTA</sequence>
<feature type="chain" id="PRO_5035464048" evidence="2">
    <location>
        <begin position="24"/>
        <end position="196"/>
    </location>
</feature>
<protein>
    <submittedName>
        <fullName evidence="3">Uncharacterized protein</fullName>
    </submittedName>
</protein>
<keyword evidence="4" id="KW-1185">Reference proteome</keyword>
<dbReference type="Proteomes" id="UP000813385">
    <property type="component" value="Unassembled WGS sequence"/>
</dbReference>
<evidence type="ECO:0000313" key="3">
    <source>
        <dbReference type="EMBL" id="KAH7353917.1"/>
    </source>
</evidence>
<dbReference type="OrthoDB" id="4161406at2759"/>
<dbReference type="EMBL" id="JAGPXD010000005">
    <property type="protein sequence ID" value="KAH7353917.1"/>
    <property type="molecule type" value="Genomic_DNA"/>
</dbReference>
<reference evidence="3" key="1">
    <citation type="journal article" date="2021" name="Nat. Commun.">
        <title>Genetic determinants of endophytism in the Arabidopsis root mycobiome.</title>
        <authorList>
            <person name="Mesny F."/>
            <person name="Miyauchi S."/>
            <person name="Thiergart T."/>
            <person name="Pickel B."/>
            <person name="Atanasova L."/>
            <person name="Karlsson M."/>
            <person name="Huettel B."/>
            <person name="Barry K.W."/>
            <person name="Haridas S."/>
            <person name="Chen C."/>
            <person name="Bauer D."/>
            <person name="Andreopoulos W."/>
            <person name="Pangilinan J."/>
            <person name="LaButti K."/>
            <person name="Riley R."/>
            <person name="Lipzen A."/>
            <person name="Clum A."/>
            <person name="Drula E."/>
            <person name="Henrissat B."/>
            <person name="Kohler A."/>
            <person name="Grigoriev I.V."/>
            <person name="Martin F.M."/>
            <person name="Hacquard S."/>
        </authorList>
    </citation>
    <scope>NUCLEOTIDE SEQUENCE</scope>
    <source>
        <strain evidence="3">MPI-CAGE-AT-0016</strain>
    </source>
</reference>
<feature type="compositionally biased region" description="Basic and acidic residues" evidence="1">
    <location>
        <begin position="97"/>
        <end position="109"/>
    </location>
</feature>
<proteinExistence type="predicted"/>
<feature type="region of interest" description="Disordered" evidence="1">
    <location>
        <begin position="90"/>
        <end position="109"/>
    </location>
</feature>
<name>A0A8K0X0D8_9PEZI</name>
<dbReference type="AlphaFoldDB" id="A0A8K0X0D8"/>
<comment type="caution">
    <text evidence="3">The sequence shown here is derived from an EMBL/GenBank/DDBJ whole genome shotgun (WGS) entry which is preliminary data.</text>
</comment>
<accession>A0A8K0X0D8</accession>
<gene>
    <name evidence="3" type="ORF">B0T11DRAFT_300979</name>
</gene>
<feature type="signal peptide" evidence="2">
    <location>
        <begin position="1"/>
        <end position="23"/>
    </location>
</feature>
<keyword evidence="2" id="KW-0732">Signal</keyword>
<evidence type="ECO:0000256" key="2">
    <source>
        <dbReference type="SAM" id="SignalP"/>
    </source>
</evidence>
<evidence type="ECO:0000313" key="4">
    <source>
        <dbReference type="Proteomes" id="UP000813385"/>
    </source>
</evidence>
<evidence type="ECO:0000256" key="1">
    <source>
        <dbReference type="SAM" id="MobiDB-lite"/>
    </source>
</evidence>